<dbReference type="Pfam" id="PF19813">
    <property type="entry name" value="DUF6296"/>
    <property type="match status" value="1"/>
</dbReference>
<comment type="caution">
    <text evidence="2">The sequence shown here is derived from an EMBL/GenBank/DDBJ whole genome shotgun (WGS) entry which is preliminary data.</text>
</comment>
<dbReference type="AlphaFoldDB" id="A0A919G007"/>
<proteinExistence type="predicted"/>
<keyword evidence="3" id="KW-1185">Reference proteome</keyword>
<sequence length="116" mass="12242">MSNDRYDHDGFELVFAAPAPGDAPDVVVVRRSALTGPGGHPVYLDATGIVCAEISDRGEARMLATGAHQRLTRPVRVRRAHPLREREPALGQDAGRGRRGGAGAARPAVREGVPTG</sequence>
<reference evidence="2" key="1">
    <citation type="journal article" date="2014" name="Int. J. Syst. Evol. Microbiol.">
        <title>Complete genome sequence of Corynebacterium casei LMG S-19264T (=DSM 44701T), isolated from a smear-ripened cheese.</title>
        <authorList>
            <consortium name="US DOE Joint Genome Institute (JGI-PGF)"/>
            <person name="Walter F."/>
            <person name="Albersmeier A."/>
            <person name="Kalinowski J."/>
            <person name="Ruckert C."/>
        </authorList>
    </citation>
    <scope>NUCLEOTIDE SEQUENCE</scope>
    <source>
        <strain evidence="2">JCM 4646</strain>
    </source>
</reference>
<reference evidence="2" key="2">
    <citation type="submission" date="2020-09" db="EMBL/GenBank/DDBJ databases">
        <authorList>
            <person name="Sun Q."/>
            <person name="Ohkuma M."/>
        </authorList>
    </citation>
    <scope>NUCLEOTIDE SEQUENCE</scope>
    <source>
        <strain evidence="2">JCM 4646</strain>
    </source>
</reference>
<feature type="region of interest" description="Disordered" evidence="1">
    <location>
        <begin position="74"/>
        <end position="116"/>
    </location>
</feature>
<gene>
    <name evidence="2" type="ORF">GCM10018781_44370</name>
</gene>
<protein>
    <submittedName>
        <fullName evidence="2">Uncharacterized protein</fullName>
    </submittedName>
</protein>
<organism evidence="2 3">
    <name type="scientific">Kitasatospora indigofera</name>
    <dbReference type="NCBI Taxonomy" id="67307"/>
    <lineage>
        <taxon>Bacteria</taxon>
        <taxon>Bacillati</taxon>
        <taxon>Actinomycetota</taxon>
        <taxon>Actinomycetes</taxon>
        <taxon>Kitasatosporales</taxon>
        <taxon>Streptomycetaceae</taxon>
        <taxon>Kitasatospora</taxon>
    </lineage>
</organism>
<dbReference type="Proteomes" id="UP000617734">
    <property type="component" value="Unassembled WGS sequence"/>
</dbReference>
<evidence type="ECO:0000256" key="1">
    <source>
        <dbReference type="SAM" id="MobiDB-lite"/>
    </source>
</evidence>
<name>A0A919G007_9ACTN</name>
<dbReference type="GeneID" id="95354830"/>
<dbReference type="RefSeq" id="WP_308438391.1">
    <property type="nucleotide sequence ID" value="NZ_BNBO01000026.1"/>
</dbReference>
<dbReference type="InterPro" id="IPR046263">
    <property type="entry name" value="DUF6296"/>
</dbReference>
<evidence type="ECO:0000313" key="2">
    <source>
        <dbReference type="EMBL" id="GHH75471.1"/>
    </source>
</evidence>
<accession>A0A919G007</accession>
<evidence type="ECO:0000313" key="3">
    <source>
        <dbReference type="Proteomes" id="UP000617734"/>
    </source>
</evidence>
<dbReference type="EMBL" id="BNBO01000026">
    <property type="protein sequence ID" value="GHH75471.1"/>
    <property type="molecule type" value="Genomic_DNA"/>
</dbReference>